<evidence type="ECO:0000313" key="6">
    <source>
        <dbReference type="EMBL" id="CAZ66817.1"/>
    </source>
</evidence>
<dbReference type="GeneID" id="9384772"/>
<keyword evidence="3 4" id="KW-0687">Ribonucleoprotein</keyword>
<dbReference type="PIRSF" id="PIRSF002133">
    <property type="entry name" value="Ribosomal_S12/S23"/>
    <property type="match status" value="1"/>
</dbReference>
<comment type="similarity">
    <text evidence="1 4">Belongs to the universal ribosomal protein uS12 family.</text>
</comment>
<dbReference type="AlphaFoldDB" id="D8L7T0"/>
<evidence type="ECO:0000256" key="2">
    <source>
        <dbReference type="ARBA" id="ARBA00022980"/>
    </source>
</evidence>
<feature type="region of interest" description="Disordered" evidence="5">
    <location>
        <begin position="1"/>
        <end position="24"/>
    </location>
</feature>
<dbReference type="RefSeq" id="YP_003734438.1">
    <property type="nucleotide sequence ID" value="NC_014262.1"/>
</dbReference>
<evidence type="ECO:0000256" key="1">
    <source>
        <dbReference type="ARBA" id="ARBA00005657"/>
    </source>
</evidence>
<dbReference type="Pfam" id="PF00164">
    <property type="entry name" value="Ribosom_S12_S23"/>
    <property type="match status" value="1"/>
</dbReference>
<organism evidence="6">
    <name type="scientific">Paramecium caudatum</name>
    <dbReference type="NCBI Taxonomy" id="5885"/>
    <lineage>
        <taxon>Eukaryota</taxon>
        <taxon>Sar</taxon>
        <taxon>Alveolata</taxon>
        <taxon>Ciliophora</taxon>
        <taxon>Intramacronucleata</taxon>
        <taxon>Oligohymenophorea</taxon>
        <taxon>Peniculida</taxon>
        <taxon>Parameciidae</taxon>
        <taxon>Paramecium</taxon>
    </lineage>
</organism>
<reference evidence="6" key="1">
    <citation type="journal article" date="2011" name="BMC Genomics">
        <title>The mitochondrial genome sequence of the ciliate Paramecium caudatum reveals a shift in nucleotide composition and codon usage within the genus Paramecium.</title>
        <authorList>
            <person name="Barth D."/>
            <person name="Berendonk T.U."/>
        </authorList>
    </citation>
    <scope>NUCLEOTIDE SEQUENCE</scope>
    <source>
        <strain evidence="6">GB-E</strain>
    </source>
</reference>
<evidence type="ECO:0000256" key="3">
    <source>
        <dbReference type="ARBA" id="ARBA00023274"/>
    </source>
</evidence>
<dbReference type="EMBL" id="FN424190">
    <property type="protein sequence ID" value="CAZ66817.1"/>
    <property type="molecule type" value="Genomic_DNA"/>
</dbReference>
<geneLocation type="mitochondrion" evidence="6"/>
<dbReference type="NCBIfam" id="TIGR00981">
    <property type="entry name" value="rpsL_bact"/>
    <property type="match status" value="1"/>
</dbReference>
<dbReference type="InterPro" id="IPR006032">
    <property type="entry name" value="Ribosomal_uS12"/>
</dbReference>
<dbReference type="InterPro" id="IPR005679">
    <property type="entry name" value="Ribosomal_uS12_bac"/>
</dbReference>
<dbReference type="PROSITE" id="PS00055">
    <property type="entry name" value="RIBOSOMAL_S12"/>
    <property type="match status" value="1"/>
</dbReference>
<dbReference type="PANTHER" id="PTHR11652">
    <property type="entry name" value="30S RIBOSOMAL PROTEIN S12 FAMILY MEMBER"/>
    <property type="match status" value="1"/>
</dbReference>
<feature type="compositionally biased region" description="Basic residues" evidence="5">
    <location>
        <begin position="11"/>
        <end position="20"/>
    </location>
</feature>
<accession>D8L7T0</accession>
<dbReference type="InterPro" id="IPR012340">
    <property type="entry name" value="NA-bd_OB-fold"/>
</dbReference>
<proteinExistence type="inferred from homology"/>
<evidence type="ECO:0000256" key="4">
    <source>
        <dbReference type="RuleBase" id="RU003622"/>
    </source>
</evidence>
<protein>
    <submittedName>
        <fullName evidence="6">Ribosomal protein S12</fullName>
    </submittedName>
</protein>
<keyword evidence="6" id="KW-0496">Mitochondrion</keyword>
<dbReference type="GO" id="GO:0006412">
    <property type="term" value="P:translation"/>
    <property type="evidence" value="ECO:0007669"/>
    <property type="project" value="InterPro"/>
</dbReference>
<gene>
    <name evidence="6" type="primary">rps12</name>
</gene>
<dbReference type="CDD" id="cd03368">
    <property type="entry name" value="Ribosomal_S12"/>
    <property type="match status" value="1"/>
</dbReference>
<dbReference type="GO" id="GO:0003735">
    <property type="term" value="F:structural constituent of ribosome"/>
    <property type="evidence" value="ECO:0007669"/>
    <property type="project" value="InterPro"/>
</dbReference>
<sequence>MLSTIQENSLRKKRNRRRNRSAAVTCCPQREGSVLKPRIVTPKKPNSARRPVAKAKLTNKKFVVAHIPGIGHNLRKHSNILVRGGGCRDLPGVRHTCVRGVLDFLGVKDKTKRRSIYGVKRPSSMVIKIRKKFRAIFGQ</sequence>
<dbReference type="SUPFAM" id="SSF50249">
    <property type="entry name" value="Nucleic acid-binding proteins"/>
    <property type="match status" value="1"/>
</dbReference>
<dbReference type="PRINTS" id="PR01034">
    <property type="entry name" value="RIBOSOMALS12"/>
</dbReference>
<dbReference type="GO" id="GO:0015935">
    <property type="term" value="C:small ribosomal subunit"/>
    <property type="evidence" value="ECO:0007669"/>
    <property type="project" value="InterPro"/>
</dbReference>
<name>D8L7T0_PARCA</name>
<dbReference type="Gene3D" id="2.40.50.140">
    <property type="entry name" value="Nucleic acid-binding proteins"/>
    <property type="match status" value="1"/>
</dbReference>
<keyword evidence="2 4" id="KW-0689">Ribosomal protein</keyword>
<evidence type="ECO:0000256" key="5">
    <source>
        <dbReference type="SAM" id="MobiDB-lite"/>
    </source>
</evidence>